<accession>A0A565BJE2</accession>
<comment type="caution">
    <text evidence="1">The sequence shown here is derived from an EMBL/GenBank/DDBJ whole genome shotgun (WGS) entry which is preliminary data.</text>
</comment>
<sequence length="98" mass="11505">MKERRIYKGNLTEKSVYICFRVAMKSYTRAFTQRNVLLECYIGEDQKRADADIDEAPNSTKGHQTEHEVFGVFFMDSNTVLYYSYCKLKTTIERVTLV</sequence>
<evidence type="ECO:0000313" key="1">
    <source>
        <dbReference type="EMBL" id="VVB01467.1"/>
    </source>
</evidence>
<reference evidence="1" key="1">
    <citation type="submission" date="2019-07" db="EMBL/GenBank/DDBJ databases">
        <authorList>
            <person name="Dittberner H."/>
        </authorList>
    </citation>
    <scope>NUCLEOTIDE SEQUENCE [LARGE SCALE GENOMIC DNA]</scope>
</reference>
<keyword evidence="2" id="KW-1185">Reference proteome</keyword>
<organism evidence="1 2">
    <name type="scientific">Arabis nemorensis</name>
    <dbReference type="NCBI Taxonomy" id="586526"/>
    <lineage>
        <taxon>Eukaryota</taxon>
        <taxon>Viridiplantae</taxon>
        <taxon>Streptophyta</taxon>
        <taxon>Embryophyta</taxon>
        <taxon>Tracheophyta</taxon>
        <taxon>Spermatophyta</taxon>
        <taxon>Magnoliopsida</taxon>
        <taxon>eudicotyledons</taxon>
        <taxon>Gunneridae</taxon>
        <taxon>Pentapetalae</taxon>
        <taxon>rosids</taxon>
        <taxon>malvids</taxon>
        <taxon>Brassicales</taxon>
        <taxon>Brassicaceae</taxon>
        <taxon>Arabideae</taxon>
        <taxon>Arabis</taxon>
    </lineage>
</organism>
<evidence type="ECO:0000313" key="2">
    <source>
        <dbReference type="Proteomes" id="UP000489600"/>
    </source>
</evidence>
<protein>
    <submittedName>
        <fullName evidence="1">Uncharacterized protein</fullName>
    </submittedName>
</protein>
<name>A0A565BJE2_9BRAS</name>
<dbReference type="AlphaFoldDB" id="A0A565BJE2"/>
<dbReference type="EMBL" id="CABITT030000004">
    <property type="protein sequence ID" value="VVB01467.1"/>
    <property type="molecule type" value="Genomic_DNA"/>
</dbReference>
<proteinExistence type="predicted"/>
<gene>
    <name evidence="1" type="ORF">ANE_LOCUS11911</name>
</gene>
<dbReference type="Proteomes" id="UP000489600">
    <property type="component" value="Unassembled WGS sequence"/>
</dbReference>